<dbReference type="STRING" id="306901.Q2GNL5"/>
<dbReference type="EMBL" id="CH408035">
    <property type="protein sequence ID" value="EAQ84035.1"/>
    <property type="molecule type" value="Genomic_DNA"/>
</dbReference>
<dbReference type="VEuPathDB" id="FungiDB:CHGG_10439"/>
<organism evidence="2 3">
    <name type="scientific">Chaetomium globosum (strain ATCC 6205 / CBS 148.51 / DSM 1962 / NBRC 6347 / NRRL 1970)</name>
    <name type="common">Soil fungus</name>
    <dbReference type="NCBI Taxonomy" id="306901"/>
    <lineage>
        <taxon>Eukaryota</taxon>
        <taxon>Fungi</taxon>
        <taxon>Dikarya</taxon>
        <taxon>Ascomycota</taxon>
        <taxon>Pezizomycotina</taxon>
        <taxon>Sordariomycetes</taxon>
        <taxon>Sordariomycetidae</taxon>
        <taxon>Sordariales</taxon>
        <taxon>Chaetomiaceae</taxon>
        <taxon>Chaetomium</taxon>
    </lineage>
</organism>
<dbReference type="Proteomes" id="UP000001056">
    <property type="component" value="Unassembled WGS sequence"/>
</dbReference>
<feature type="compositionally biased region" description="Basic residues" evidence="1">
    <location>
        <begin position="213"/>
        <end position="237"/>
    </location>
</feature>
<name>Q2GNL5_CHAGB</name>
<dbReference type="GeneID" id="4396990"/>
<keyword evidence="3" id="KW-1185">Reference proteome</keyword>
<dbReference type="RefSeq" id="XP_001228366.1">
    <property type="nucleotide sequence ID" value="XM_001228365.1"/>
</dbReference>
<proteinExistence type="predicted"/>
<dbReference type="HOGENOM" id="CLU_1015649_0_0_1"/>
<dbReference type="InParanoid" id="Q2GNL5"/>
<feature type="region of interest" description="Disordered" evidence="1">
    <location>
        <begin position="201"/>
        <end position="241"/>
    </location>
</feature>
<accession>Q2GNL5</accession>
<dbReference type="AlphaFoldDB" id="Q2GNL5"/>
<sequence>MPRFHTDSDSDDYVPRHHQRSPRRRSPTPGPPVDDRHPRFEFEPHTPFYPPVASGAAGPGPRRSRSRSRSRSAGPPDTYADTYPATTMPADSTILAHRRRARDRDRERARTHRSRSSSTSSVDFSYPTDSDYDSLRPHNRRNHDHHHRDHHRRSNSHSNSHSPLHKAHSLLSSTFTPSTSGLGVGVLGAIVGGLAAREASEAVAAGREEHAHSHSHSNHHGHGGYGHGGRHHHHERRRSGDVVVGGSLLRYAEWRKASDKAINVYNEAHQTRKV</sequence>
<gene>
    <name evidence="2" type="ORF">CHGG_10439</name>
</gene>
<dbReference type="eggNOG" id="ENOG502T226">
    <property type="taxonomic scope" value="Eukaryota"/>
</dbReference>
<evidence type="ECO:0000256" key="1">
    <source>
        <dbReference type="SAM" id="MobiDB-lite"/>
    </source>
</evidence>
<protein>
    <submittedName>
        <fullName evidence="2">Uncharacterized protein</fullName>
    </submittedName>
</protein>
<evidence type="ECO:0000313" key="2">
    <source>
        <dbReference type="EMBL" id="EAQ84035.1"/>
    </source>
</evidence>
<feature type="compositionally biased region" description="Basic and acidic residues" evidence="1">
    <location>
        <begin position="33"/>
        <end position="44"/>
    </location>
</feature>
<evidence type="ECO:0000313" key="3">
    <source>
        <dbReference type="Proteomes" id="UP000001056"/>
    </source>
</evidence>
<reference evidence="3" key="1">
    <citation type="journal article" date="2015" name="Genome Announc.">
        <title>Draft genome sequence of the cellulolytic fungus Chaetomium globosum.</title>
        <authorList>
            <person name="Cuomo C.A."/>
            <person name="Untereiner W.A."/>
            <person name="Ma L.-J."/>
            <person name="Grabherr M."/>
            <person name="Birren B.W."/>
        </authorList>
    </citation>
    <scope>NUCLEOTIDE SEQUENCE [LARGE SCALE GENOMIC DNA]</scope>
    <source>
        <strain evidence="3">ATCC 6205 / CBS 148.51 / DSM 1962 / NBRC 6347 / NRRL 1970</strain>
    </source>
</reference>
<feature type="compositionally biased region" description="Basic residues" evidence="1">
    <location>
        <begin position="137"/>
        <end position="155"/>
    </location>
</feature>
<feature type="compositionally biased region" description="Basic residues" evidence="1">
    <location>
        <begin position="16"/>
        <end position="26"/>
    </location>
</feature>
<feature type="region of interest" description="Disordered" evidence="1">
    <location>
        <begin position="1"/>
        <end position="167"/>
    </location>
</feature>